<dbReference type="PANTHER" id="PTHR30329:SF21">
    <property type="entry name" value="LIPOPROTEIN YIAD-RELATED"/>
    <property type="match status" value="1"/>
</dbReference>
<evidence type="ECO:0000313" key="8">
    <source>
        <dbReference type="Proteomes" id="UP000298860"/>
    </source>
</evidence>
<protein>
    <recommendedName>
        <fullName evidence="6">OmpA-like domain-containing protein</fullName>
    </recommendedName>
</protein>
<accession>A0A4D4JC07</accession>
<dbReference type="AlphaFoldDB" id="A0A4D4JC07"/>
<evidence type="ECO:0000256" key="4">
    <source>
        <dbReference type="PROSITE-ProRule" id="PRU00473"/>
    </source>
</evidence>
<dbReference type="Gene3D" id="3.40.50.410">
    <property type="entry name" value="von Willebrand factor, type A domain"/>
    <property type="match status" value="1"/>
</dbReference>
<evidence type="ECO:0000313" key="7">
    <source>
        <dbReference type="EMBL" id="GDY32550.1"/>
    </source>
</evidence>
<feature type="signal peptide" evidence="5">
    <location>
        <begin position="1"/>
        <end position="26"/>
    </location>
</feature>
<keyword evidence="5" id="KW-0732">Signal</keyword>
<evidence type="ECO:0000259" key="6">
    <source>
        <dbReference type="PROSITE" id="PS51123"/>
    </source>
</evidence>
<reference evidence="8" key="1">
    <citation type="submission" date="2019-04" db="EMBL/GenBank/DDBJ databases">
        <title>Draft genome sequence of Pseudonocardiaceae bacterium SL3-2-4.</title>
        <authorList>
            <person name="Ningsih F."/>
            <person name="Yokota A."/>
            <person name="Sakai Y."/>
            <person name="Nanatani K."/>
            <person name="Yabe S."/>
            <person name="Oetari A."/>
            <person name="Sjamsuridzal W."/>
        </authorList>
    </citation>
    <scope>NUCLEOTIDE SEQUENCE [LARGE SCALE GENOMIC DNA]</scope>
    <source>
        <strain evidence="8">SL3-2-4</strain>
    </source>
</reference>
<gene>
    <name evidence="7" type="ORF">GTS_41830</name>
</gene>
<dbReference type="RefSeq" id="WP_192909657.1">
    <property type="nucleotide sequence ID" value="NZ_BJFL01000025.1"/>
</dbReference>
<comment type="subcellular location">
    <subcellularLocation>
        <location evidence="1">Cell outer membrane</location>
    </subcellularLocation>
</comment>
<evidence type="ECO:0000256" key="2">
    <source>
        <dbReference type="ARBA" id="ARBA00023136"/>
    </source>
</evidence>
<dbReference type="CDD" id="cd07185">
    <property type="entry name" value="OmpA_C-like"/>
    <property type="match status" value="1"/>
</dbReference>
<dbReference type="InterPro" id="IPR036465">
    <property type="entry name" value="vWFA_dom_sf"/>
</dbReference>
<proteinExistence type="predicted"/>
<evidence type="ECO:0000256" key="5">
    <source>
        <dbReference type="SAM" id="SignalP"/>
    </source>
</evidence>
<comment type="caution">
    <text evidence="7">The sequence shown here is derived from an EMBL/GenBank/DDBJ whole genome shotgun (WGS) entry which is preliminary data.</text>
</comment>
<dbReference type="PANTHER" id="PTHR30329">
    <property type="entry name" value="STATOR ELEMENT OF FLAGELLAR MOTOR COMPLEX"/>
    <property type="match status" value="1"/>
</dbReference>
<feature type="domain" description="OmpA-like" evidence="6">
    <location>
        <begin position="299"/>
        <end position="416"/>
    </location>
</feature>
<dbReference type="EMBL" id="BJFL01000025">
    <property type="protein sequence ID" value="GDY32550.1"/>
    <property type="molecule type" value="Genomic_DNA"/>
</dbReference>
<dbReference type="PROSITE" id="PS51257">
    <property type="entry name" value="PROKAR_LIPOPROTEIN"/>
    <property type="match status" value="1"/>
</dbReference>
<evidence type="ECO:0000256" key="1">
    <source>
        <dbReference type="ARBA" id="ARBA00004442"/>
    </source>
</evidence>
<dbReference type="GO" id="GO:0009279">
    <property type="term" value="C:cell outer membrane"/>
    <property type="evidence" value="ECO:0007669"/>
    <property type="project" value="UniProtKB-SubCell"/>
</dbReference>
<name>A0A4D4JC07_9PSEU</name>
<dbReference type="InterPro" id="IPR036737">
    <property type="entry name" value="OmpA-like_sf"/>
</dbReference>
<dbReference type="Gene3D" id="3.30.1330.60">
    <property type="entry name" value="OmpA-like domain"/>
    <property type="match status" value="1"/>
</dbReference>
<dbReference type="PRINTS" id="PR01021">
    <property type="entry name" value="OMPADOMAIN"/>
</dbReference>
<feature type="chain" id="PRO_5020368088" description="OmpA-like domain-containing protein" evidence="5">
    <location>
        <begin position="27"/>
        <end position="417"/>
    </location>
</feature>
<evidence type="ECO:0000256" key="3">
    <source>
        <dbReference type="ARBA" id="ARBA00023237"/>
    </source>
</evidence>
<sequence>MIRTVLVLLAVAAGLLSLTGCDAVFASPPAPDACARMHRSTSGSAAGKEVWLIDRSASTRSADGGAPDYPKGLADTALKAVDAHHVVSVGSFDGSASTVALPDANLVTDSGKQNKENRDAADAQTRDCLTAVLRRAATAAPVTPGTDVLGAIAMAAQELRDTHGDRTIVVATDGLVTTGCADLSHIRVGNPALIDQIVRTCRDRGELRSDLSGTTLRLVGIGHPAKGQPQPSTTQLDWLQQLWSRLCAELHAARCEVTTAPMPATEPADPSGHPAAGAATVADPAVAFPPPDSGLTGPDGQLVFQLNADVLFDPNDATISPEGVATLTRIAGEVNAMPGASAVVNGYTEAMGTPEQNLALARQRAEAVTAVLSQHGVRRVTAQGHPGTAPLCPPPRVDDRAAQCNRRVDIVVSRAGS</sequence>
<dbReference type="InterPro" id="IPR050330">
    <property type="entry name" value="Bact_OuterMem_StrucFunc"/>
</dbReference>
<dbReference type="Proteomes" id="UP000298860">
    <property type="component" value="Unassembled WGS sequence"/>
</dbReference>
<keyword evidence="3" id="KW-0998">Cell outer membrane</keyword>
<dbReference type="PROSITE" id="PS51123">
    <property type="entry name" value="OMPA_2"/>
    <property type="match status" value="1"/>
</dbReference>
<organism evidence="7 8">
    <name type="scientific">Gandjariella thermophila</name>
    <dbReference type="NCBI Taxonomy" id="1931992"/>
    <lineage>
        <taxon>Bacteria</taxon>
        <taxon>Bacillati</taxon>
        <taxon>Actinomycetota</taxon>
        <taxon>Actinomycetes</taxon>
        <taxon>Pseudonocardiales</taxon>
        <taxon>Pseudonocardiaceae</taxon>
        <taxon>Gandjariella</taxon>
    </lineage>
</organism>
<keyword evidence="8" id="KW-1185">Reference proteome</keyword>
<dbReference type="Pfam" id="PF00691">
    <property type="entry name" value="OmpA"/>
    <property type="match status" value="1"/>
</dbReference>
<dbReference type="InterPro" id="IPR006664">
    <property type="entry name" value="OMP_bac"/>
</dbReference>
<dbReference type="InterPro" id="IPR006665">
    <property type="entry name" value="OmpA-like"/>
</dbReference>
<keyword evidence="2 4" id="KW-0472">Membrane</keyword>
<dbReference type="SUPFAM" id="SSF103088">
    <property type="entry name" value="OmpA-like"/>
    <property type="match status" value="1"/>
</dbReference>